<feature type="binding site" evidence="8">
    <location>
        <begin position="254"/>
        <end position="255"/>
    </location>
    <ligand>
        <name>D-glyceraldehyde 3-phosphate</name>
        <dbReference type="ChEBI" id="CHEBI:59776"/>
    </ligand>
</feature>
<dbReference type="InterPro" id="IPR036291">
    <property type="entry name" value="NAD(P)-bd_dom_sf"/>
</dbReference>
<feature type="binding site" evidence="8">
    <location>
        <position position="225"/>
    </location>
    <ligand>
        <name>D-glyceraldehyde 3-phosphate</name>
        <dbReference type="ChEBI" id="CHEBI:59776"/>
    </ligand>
</feature>
<dbReference type="EMBL" id="RSCD01000001">
    <property type="protein sequence ID" value="RSH95725.1"/>
    <property type="molecule type" value="Genomic_DNA"/>
</dbReference>
<dbReference type="Gene3D" id="3.30.360.10">
    <property type="entry name" value="Dihydrodipicolinate Reductase, domain 2"/>
    <property type="match status" value="1"/>
</dbReference>
<feature type="binding site" evidence="9">
    <location>
        <begin position="37"/>
        <end position="38"/>
    </location>
    <ligand>
        <name>NAD(+)</name>
        <dbReference type="ChEBI" id="CHEBI:57540"/>
    </ligand>
</feature>
<accession>A0A427YXB7</accession>
<keyword evidence="14" id="KW-1185">Reference proteome</keyword>
<dbReference type="InterPro" id="IPR020831">
    <property type="entry name" value="GlycerAld/Erythrose_P_DH"/>
</dbReference>
<dbReference type="InterPro" id="IPR020830">
    <property type="entry name" value="GlycerAld_3-P_DH_AS"/>
</dbReference>
<comment type="pathway">
    <text evidence="1">Carbohydrate degradation; glycolysis; pyruvate from D-glyceraldehyde 3-phosphate: step 1/5.</text>
</comment>
<gene>
    <name evidence="13" type="ORF">EHS25_000817</name>
</gene>
<evidence type="ECO:0000256" key="8">
    <source>
        <dbReference type="PIRSR" id="PIRSR000149-2"/>
    </source>
</evidence>
<dbReference type="PRINTS" id="PR00078">
    <property type="entry name" value="G3PDHDRGNASE"/>
</dbReference>
<dbReference type="GO" id="GO:0005829">
    <property type="term" value="C:cytosol"/>
    <property type="evidence" value="ECO:0007669"/>
    <property type="project" value="TreeGrafter"/>
</dbReference>
<dbReference type="Gene3D" id="3.40.50.720">
    <property type="entry name" value="NAD(P)-binding Rossmann-like Domain"/>
    <property type="match status" value="1"/>
</dbReference>
<comment type="pathway">
    <text evidence="2">Carbohydrate biosynthesis; Calvin cycle.</text>
</comment>
<comment type="similarity">
    <text evidence="3 11">Belongs to the glyceraldehyde-3-phosphate dehydrogenase family.</text>
</comment>
<evidence type="ECO:0000256" key="11">
    <source>
        <dbReference type="RuleBase" id="RU000397"/>
    </source>
</evidence>
<dbReference type="PROSITE" id="PS00071">
    <property type="entry name" value="GAPDH"/>
    <property type="match status" value="1"/>
</dbReference>
<feature type="binding site" evidence="9">
    <location>
        <position position="375"/>
    </location>
    <ligand>
        <name>NAD(+)</name>
        <dbReference type="ChEBI" id="CHEBI:57540"/>
    </ligand>
</feature>
<dbReference type="CDD" id="cd05214">
    <property type="entry name" value="GAPDH_I_N"/>
    <property type="match status" value="1"/>
</dbReference>
<dbReference type="GO" id="GO:0006096">
    <property type="term" value="P:glycolytic process"/>
    <property type="evidence" value="ECO:0007669"/>
    <property type="project" value="UniProtKB-UniPathway"/>
</dbReference>
<evidence type="ECO:0000256" key="3">
    <source>
        <dbReference type="ARBA" id="ARBA00007406"/>
    </source>
</evidence>
<proteinExistence type="inferred from homology"/>
<dbReference type="UniPathway" id="UPA00109">
    <property type="reaction ID" value="UER00184"/>
</dbReference>
<dbReference type="SMART" id="SM00846">
    <property type="entry name" value="Gp_dh_N"/>
    <property type="match status" value="1"/>
</dbReference>
<dbReference type="SUPFAM" id="SSF55347">
    <property type="entry name" value="Glyceraldehyde-3-phosphate dehydrogenase-like, C-terminal domain"/>
    <property type="match status" value="1"/>
</dbReference>
<dbReference type="CDD" id="cd18126">
    <property type="entry name" value="GAPDH_I_C"/>
    <property type="match status" value="1"/>
</dbReference>
<dbReference type="STRING" id="1890683.A0A427YXB7"/>
<dbReference type="Proteomes" id="UP000279259">
    <property type="component" value="Unassembled WGS sequence"/>
</dbReference>
<dbReference type="PANTHER" id="PTHR10836">
    <property type="entry name" value="GLYCERALDEHYDE 3-PHOSPHATE DEHYDROGENASE"/>
    <property type="match status" value="1"/>
</dbReference>
<dbReference type="GO" id="GO:0004365">
    <property type="term" value="F:glyceraldehyde-3-phosphate dehydrogenase (NAD+) (phosphorylating) activity"/>
    <property type="evidence" value="ECO:0007669"/>
    <property type="project" value="TreeGrafter"/>
</dbReference>
<keyword evidence="9" id="KW-0520">NAD</keyword>
<organism evidence="13 14">
    <name type="scientific">Saitozyma podzolica</name>
    <dbReference type="NCBI Taxonomy" id="1890683"/>
    <lineage>
        <taxon>Eukaryota</taxon>
        <taxon>Fungi</taxon>
        <taxon>Dikarya</taxon>
        <taxon>Basidiomycota</taxon>
        <taxon>Agaricomycotina</taxon>
        <taxon>Tremellomycetes</taxon>
        <taxon>Tremellales</taxon>
        <taxon>Trimorphomycetaceae</taxon>
        <taxon>Saitozyma</taxon>
    </lineage>
</organism>
<evidence type="ECO:0000256" key="2">
    <source>
        <dbReference type="ARBA" id="ARBA00005215"/>
    </source>
</evidence>
<dbReference type="InterPro" id="IPR020828">
    <property type="entry name" value="GlycerAld_3-P_DH_NAD(P)-bd"/>
</dbReference>
<feature type="binding site" evidence="9">
    <location>
        <position position="122"/>
    </location>
    <ligand>
        <name>NAD(+)</name>
        <dbReference type="ChEBI" id="CHEBI:57540"/>
    </ligand>
</feature>
<feature type="binding site" evidence="8">
    <location>
        <begin position="194"/>
        <end position="196"/>
    </location>
    <ligand>
        <name>D-glyceraldehyde 3-phosphate</name>
        <dbReference type="ChEBI" id="CHEBI:59776"/>
    </ligand>
</feature>
<dbReference type="GO" id="GO:0047100">
    <property type="term" value="F:glyceraldehyde-3-phosphate dehydrogenase (NADP+) (phosphorylating) activity"/>
    <property type="evidence" value="ECO:0007669"/>
    <property type="project" value="UniProtKB-EC"/>
</dbReference>
<evidence type="ECO:0000256" key="4">
    <source>
        <dbReference type="ARBA" id="ARBA00023002"/>
    </source>
</evidence>
<evidence type="ECO:0000256" key="5">
    <source>
        <dbReference type="ARBA" id="ARBA00023152"/>
    </source>
</evidence>
<dbReference type="InterPro" id="IPR020829">
    <property type="entry name" value="GlycerAld_3-P_DH_cat"/>
</dbReference>
<evidence type="ECO:0000256" key="7">
    <source>
        <dbReference type="PIRSR" id="PIRSR000149-1"/>
    </source>
</evidence>
<dbReference type="Pfam" id="PF00044">
    <property type="entry name" value="Gp_dh_N"/>
    <property type="match status" value="1"/>
</dbReference>
<dbReference type="OrthoDB" id="1152826at2759"/>
<dbReference type="SUPFAM" id="SSF51735">
    <property type="entry name" value="NAD(P)-binding Rossmann-fold domains"/>
    <property type="match status" value="1"/>
</dbReference>
<keyword evidence="4" id="KW-0560">Oxidoreductase</keyword>
<sequence>MTFARFSIATPITSLNMPVPVASSSNVPTVGINGFGRIGRALFRLGLVRDDINVVAVNHTALSMEHLLTAIRHDSTHGPCPSAWEITVAPSDHPSLLPPTENNPTPSALLYRGRVIHLFSQRDASLLDWSSAGADYVMESTGKMTTQEKAGVHIKVGKAKKVIISAPSKDVPNVVYGVNHTTYTGKEDILSNASCTTNCLAPIALVLQRSFGIETGMMTTIHASTSSQKVLDGFSTKDIRQGRSAMGNIIPATTGAAQAVVKVLPELAGKFHGISIRVPVTNVSLVDLTVTLSTPVPNKEALIAPFRLAAQRSPSRSTSEAAPSPVPSLAGVMAVSDEKLVSSDYLSALQSSIVDADASVMLNQTTAKIVAWYDNEVGFASRMCDLVAYMANCEA</sequence>
<name>A0A427YXB7_9TREE</name>
<dbReference type="PANTHER" id="PTHR10836:SF134">
    <property type="entry name" value="GLYCERALDEHYDE-3-PHOSPHATE DEHYDROGENASE (PHOSPHORYLATING)"/>
    <property type="match status" value="1"/>
</dbReference>
<feature type="domain" description="Glyceraldehyde 3-phosphate dehydrogenase NAD(P) binding" evidence="12">
    <location>
        <begin position="28"/>
        <end position="195"/>
    </location>
</feature>
<dbReference type="Pfam" id="PF02800">
    <property type="entry name" value="Gp_dh_C"/>
    <property type="match status" value="1"/>
</dbReference>
<reference evidence="13 14" key="1">
    <citation type="submission" date="2018-11" db="EMBL/GenBank/DDBJ databases">
        <title>Genome sequence of Saitozyma podzolica DSM 27192.</title>
        <authorList>
            <person name="Aliyu H."/>
            <person name="Gorte O."/>
            <person name="Ochsenreither K."/>
        </authorList>
    </citation>
    <scope>NUCLEOTIDE SEQUENCE [LARGE SCALE GENOMIC DNA]</scope>
    <source>
        <strain evidence="13 14">DSM 27192</strain>
    </source>
</reference>
<evidence type="ECO:0000313" key="13">
    <source>
        <dbReference type="EMBL" id="RSH95725.1"/>
    </source>
</evidence>
<evidence type="ECO:0000313" key="14">
    <source>
        <dbReference type="Proteomes" id="UP000279259"/>
    </source>
</evidence>
<evidence type="ECO:0000256" key="6">
    <source>
        <dbReference type="ARBA" id="ARBA00052787"/>
    </source>
</evidence>
<dbReference type="AlphaFoldDB" id="A0A427YXB7"/>
<evidence type="ECO:0000256" key="1">
    <source>
        <dbReference type="ARBA" id="ARBA00004869"/>
    </source>
</evidence>
<dbReference type="GO" id="GO:0051287">
    <property type="term" value="F:NAD binding"/>
    <property type="evidence" value="ECO:0007669"/>
    <property type="project" value="InterPro"/>
</dbReference>
<dbReference type="FunFam" id="3.30.360.10:FF:000002">
    <property type="entry name" value="Glyceraldehyde-3-phosphate dehydrogenase"/>
    <property type="match status" value="1"/>
</dbReference>
<evidence type="ECO:0000259" key="12">
    <source>
        <dbReference type="SMART" id="SM00846"/>
    </source>
</evidence>
<keyword evidence="5" id="KW-0324">Glycolysis</keyword>
<protein>
    <recommendedName>
        <fullName evidence="12">Glyceraldehyde 3-phosphate dehydrogenase NAD(P) binding domain-containing protein</fullName>
    </recommendedName>
</protein>
<feature type="site" description="Activates thiol group during catalysis" evidence="10">
    <location>
        <position position="222"/>
    </location>
</feature>
<keyword evidence="9" id="KW-0547">Nucleotide-binding</keyword>
<evidence type="ECO:0000256" key="9">
    <source>
        <dbReference type="PIRSR" id="PIRSR000149-3"/>
    </source>
</evidence>
<feature type="binding site" evidence="9">
    <location>
        <position position="165"/>
    </location>
    <ligand>
        <name>NAD(+)</name>
        <dbReference type="ChEBI" id="CHEBI:57540"/>
    </ligand>
</feature>
<comment type="caution">
    <text evidence="13">The sequence shown here is derived from an EMBL/GenBank/DDBJ whole genome shotgun (WGS) entry which is preliminary data.</text>
</comment>
<feature type="active site" description="Nucleophile" evidence="7">
    <location>
        <position position="195"/>
    </location>
</feature>
<comment type="catalytic activity">
    <reaction evidence="6">
        <text>D-glyceraldehyde 3-phosphate + phosphate + NADP(+) = (2R)-3-phospho-glyceroyl phosphate + NADPH + H(+)</text>
        <dbReference type="Rhea" id="RHEA:10296"/>
        <dbReference type="ChEBI" id="CHEBI:15378"/>
        <dbReference type="ChEBI" id="CHEBI:43474"/>
        <dbReference type="ChEBI" id="CHEBI:57604"/>
        <dbReference type="ChEBI" id="CHEBI:57783"/>
        <dbReference type="ChEBI" id="CHEBI:58349"/>
        <dbReference type="ChEBI" id="CHEBI:59776"/>
        <dbReference type="EC" id="1.2.1.13"/>
    </reaction>
</comment>
<feature type="binding site" evidence="8">
    <location>
        <position position="277"/>
    </location>
    <ligand>
        <name>D-glyceraldehyde 3-phosphate</name>
        <dbReference type="ChEBI" id="CHEBI:59776"/>
    </ligand>
</feature>
<evidence type="ECO:0000256" key="10">
    <source>
        <dbReference type="PIRSR" id="PIRSR000149-4"/>
    </source>
</evidence>
<dbReference type="PIRSF" id="PIRSF000149">
    <property type="entry name" value="GAP_DH"/>
    <property type="match status" value="1"/>
</dbReference>